<comment type="caution">
    <text evidence="8">The sequence shown here is derived from an EMBL/GenBank/DDBJ whole genome shotgun (WGS) entry which is preliminary data.</text>
</comment>
<feature type="domain" description="RNA polymerase sigma-70 region 2" evidence="6">
    <location>
        <begin position="29"/>
        <end position="97"/>
    </location>
</feature>
<evidence type="ECO:0000256" key="1">
    <source>
        <dbReference type="ARBA" id="ARBA00010641"/>
    </source>
</evidence>
<keyword evidence="5" id="KW-0804">Transcription</keyword>
<protein>
    <submittedName>
        <fullName evidence="8">RNA polymerase sigma-70 factor (ECF subfamily)</fullName>
    </submittedName>
</protein>
<dbReference type="RefSeq" id="WP_166657740.1">
    <property type="nucleotide sequence ID" value="NZ_SOAU01000001.1"/>
</dbReference>
<dbReference type="Gene3D" id="1.10.1740.10">
    <property type="match status" value="1"/>
</dbReference>
<evidence type="ECO:0000256" key="5">
    <source>
        <dbReference type="ARBA" id="ARBA00023163"/>
    </source>
</evidence>
<keyword evidence="9" id="KW-1185">Reference proteome</keyword>
<reference evidence="8 9" key="1">
    <citation type="submission" date="2019-03" db="EMBL/GenBank/DDBJ databases">
        <title>Sequencing the genomes of 1000 actinobacteria strains.</title>
        <authorList>
            <person name="Klenk H.-P."/>
        </authorList>
    </citation>
    <scope>NUCLEOTIDE SEQUENCE [LARGE SCALE GENOMIC DNA]</scope>
    <source>
        <strain evidence="8 9">DSM 18936</strain>
    </source>
</reference>
<dbReference type="PANTHER" id="PTHR43133">
    <property type="entry name" value="RNA POLYMERASE ECF-TYPE SIGMA FACTO"/>
    <property type="match status" value="1"/>
</dbReference>
<dbReference type="InterPro" id="IPR013324">
    <property type="entry name" value="RNA_pol_sigma_r3/r4-like"/>
</dbReference>
<dbReference type="GO" id="GO:0003677">
    <property type="term" value="F:DNA binding"/>
    <property type="evidence" value="ECO:0007669"/>
    <property type="project" value="UniProtKB-KW"/>
</dbReference>
<evidence type="ECO:0000256" key="2">
    <source>
        <dbReference type="ARBA" id="ARBA00023015"/>
    </source>
</evidence>
<dbReference type="PANTHER" id="PTHR43133:SF8">
    <property type="entry name" value="RNA POLYMERASE SIGMA FACTOR HI_1459-RELATED"/>
    <property type="match status" value="1"/>
</dbReference>
<dbReference type="Pfam" id="PF04545">
    <property type="entry name" value="Sigma70_r4"/>
    <property type="match status" value="1"/>
</dbReference>
<dbReference type="InterPro" id="IPR014284">
    <property type="entry name" value="RNA_pol_sigma-70_dom"/>
</dbReference>
<evidence type="ECO:0000259" key="6">
    <source>
        <dbReference type="Pfam" id="PF04542"/>
    </source>
</evidence>
<dbReference type="InterPro" id="IPR007630">
    <property type="entry name" value="RNA_pol_sigma70_r4"/>
</dbReference>
<dbReference type="InterPro" id="IPR039425">
    <property type="entry name" value="RNA_pol_sigma-70-like"/>
</dbReference>
<dbReference type="Gene3D" id="1.10.10.10">
    <property type="entry name" value="Winged helix-like DNA-binding domain superfamily/Winged helix DNA-binding domain"/>
    <property type="match status" value="1"/>
</dbReference>
<organism evidence="8 9">
    <name type="scientific">Ilumatobacter fluminis</name>
    <dbReference type="NCBI Taxonomy" id="467091"/>
    <lineage>
        <taxon>Bacteria</taxon>
        <taxon>Bacillati</taxon>
        <taxon>Actinomycetota</taxon>
        <taxon>Acidimicrobiia</taxon>
        <taxon>Acidimicrobiales</taxon>
        <taxon>Ilumatobacteraceae</taxon>
        <taxon>Ilumatobacter</taxon>
    </lineage>
</organism>
<dbReference type="Proteomes" id="UP000294558">
    <property type="component" value="Unassembled WGS sequence"/>
</dbReference>
<dbReference type="InterPro" id="IPR007627">
    <property type="entry name" value="RNA_pol_sigma70_r2"/>
</dbReference>
<dbReference type="InterPro" id="IPR013325">
    <property type="entry name" value="RNA_pol_sigma_r2"/>
</dbReference>
<dbReference type="SUPFAM" id="SSF88659">
    <property type="entry name" value="Sigma3 and sigma4 domains of RNA polymerase sigma factors"/>
    <property type="match status" value="1"/>
</dbReference>
<dbReference type="Pfam" id="PF04542">
    <property type="entry name" value="Sigma70_r2"/>
    <property type="match status" value="1"/>
</dbReference>
<keyword evidence="4" id="KW-0238">DNA-binding</keyword>
<gene>
    <name evidence="8" type="ORF">BDK89_4150</name>
</gene>
<dbReference type="SUPFAM" id="SSF88946">
    <property type="entry name" value="Sigma2 domain of RNA polymerase sigma factors"/>
    <property type="match status" value="1"/>
</dbReference>
<dbReference type="InterPro" id="IPR036388">
    <property type="entry name" value="WH-like_DNA-bd_sf"/>
</dbReference>
<dbReference type="NCBIfam" id="TIGR02937">
    <property type="entry name" value="sigma70-ECF"/>
    <property type="match status" value="1"/>
</dbReference>
<dbReference type="EMBL" id="SOAU01000001">
    <property type="protein sequence ID" value="TDT18529.1"/>
    <property type="molecule type" value="Genomic_DNA"/>
</dbReference>
<evidence type="ECO:0000256" key="3">
    <source>
        <dbReference type="ARBA" id="ARBA00023082"/>
    </source>
</evidence>
<accession>A0A4R7I674</accession>
<keyword evidence="2" id="KW-0805">Transcription regulation</keyword>
<feature type="domain" description="RNA polymerase sigma-70 region 4" evidence="7">
    <location>
        <begin position="134"/>
        <end position="181"/>
    </location>
</feature>
<dbReference type="CDD" id="cd06171">
    <property type="entry name" value="Sigma70_r4"/>
    <property type="match status" value="1"/>
</dbReference>
<evidence type="ECO:0000259" key="7">
    <source>
        <dbReference type="Pfam" id="PF04545"/>
    </source>
</evidence>
<dbReference type="GO" id="GO:0016987">
    <property type="term" value="F:sigma factor activity"/>
    <property type="evidence" value="ECO:0007669"/>
    <property type="project" value="UniProtKB-KW"/>
</dbReference>
<keyword evidence="3" id="KW-0731">Sigma factor</keyword>
<evidence type="ECO:0000313" key="8">
    <source>
        <dbReference type="EMBL" id="TDT18529.1"/>
    </source>
</evidence>
<proteinExistence type="inferred from homology"/>
<sequence length="190" mass="21053">MTAGGWTDVDDPALVTRALDRDDAAFGELLRRHRGAALRVAAVITGSTDDAPDVVQEAFVRAHGRLGTFRGESSARSWLLRVVANEAKNHVRGRTRRRRHEDRHFRLGLRSTDTAEPTDVAAERRLEHERVAAALGRLGRRDREVLGCRFLAGLTEAETADVLGVPVGTVKSRTSRALDRMARELEEQGR</sequence>
<name>A0A4R7I674_9ACTN</name>
<evidence type="ECO:0000313" key="9">
    <source>
        <dbReference type="Proteomes" id="UP000294558"/>
    </source>
</evidence>
<dbReference type="AlphaFoldDB" id="A0A4R7I674"/>
<comment type="similarity">
    <text evidence="1">Belongs to the sigma-70 factor family. ECF subfamily.</text>
</comment>
<dbReference type="GO" id="GO:0006352">
    <property type="term" value="P:DNA-templated transcription initiation"/>
    <property type="evidence" value="ECO:0007669"/>
    <property type="project" value="InterPro"/>
</dbReference>
<evidence type="ECO:0000256" key="4">
    <source>
        <dbReference type="ARBA" id="ARBA00023125"/>
    </source>
</evidence>